<feature type="chain" id="PRO_5042589703" evidence="13">
    <location>
        <begin position="31"/>
        <end position="838"/>
    </location>
</feature>
<dbReference type="InterPro" id="IPR006311">
    <property type="entry name" value="TAT_signal"/>
</dbReference>
<dbReference type="InterPro" id="IPR012910">
    <property type="entry name" value="Plug_dom"/>
</dbReference>
<evidence type="ECO:0000256" key="9">
    <source>
        <dbReference type="ARBA" id="ARBA00023136"/>
    </source>
</evidence>
<dbReference type="AlphaFoldDB" id="A0AAJ5X483"/>
<dbReference type="PANTHER" id="PTHR32552:SF81">
    <property type="entry name" value="TONB-DEPENDENT OUTER MEMBRANE RECEPTOR"/>
    <property type="match status" value="1"/>
</dbReference>
<evidence type="ECO:0000256" key="5">
    <source>
        <dbReference type="ARBA" id="ARBA00022692"/>
    </source>
</evidence>
<dbReference type="GO" id="GO:0006826">
    <property type="term" value="P:iron ion transport"/>
    <property type="evidence" value="ECO:0007669"/>
    <property type="project" value="UniProtKB-KW"/>
</dbReference>
<dbReference type="InterPro" id="IPR036942">
    <property type="entry name" value="Beta-barrel_TonB_sf"/>
</dbReference>
<dbReference type="Gene3D" id="2.40.170.20">
    <property type="entry name" value="TonB-dependent receptor, beta-barrel domain"/>
    <property type="match status" value="2"/>
</dbReference>
<evidence type="ECO:0000256" key="2">
    <source>
        <dbReference type="ARBA" id="ARBA00022448"/>
    </source>
</evidence>
<dbReference type="EMBL" id="CP119316">
    <property type="protein sequence ID" value="WEK45755.1"/>
    <property type="molecule type" value="Genomic_DNA"/>
</dbReference>
<dbReference type="Pfam" id="PF00593">
    <property type="entry name" value="TonB_dep_Rec_b-barrel"/>
    <property type="match status" value="1"/>
</dbReference>
<dbReference type="InterPro" id="IPR000531">
    <property type="entry name" value="Beta-barrel_TonB"/>
</dbReference>
<evidence type="ECO:0000256" key="1">
    <source>
        <dbReference type="ARBA" id="ARBA00004571"/>
    </source>
</evidence>
<accession>A0AAJ5X483</accession>
<dbReference type="PROSITE" id="PS51318">
    <property type="entry name" value="TAT"/>
    <property type="match status" value="1"/>
</dbReference>
<dbReference type="Proteomes" id="UP001218362">
    <property type="component" value="Chromosome"/>
</dbReference>
<keyword evidence="16" id="KW-0675">Receptor</keyword>
<dbReference type="KEGG" id="acob:P0Y56_12040"/>
<evidence type="ECO:0000256" key="12">
    <source>
        <dbReference type="RuleBase" id="RU003357"/>
    </source>
</evidence>
<dbReference type="PANTHER" id="PTHR32552">
    <property type="entry name" value="FERRICHROME IRON RECEPTOR-RELATED"/>
    <property type="match status" value="1"/>
</dbReference>
<comment type="subcellular location">
    <subcellularLocation>
        <location evidence="1 11">Cell outer membrane</location>
        <topology evidence="1 11">Multi-pass membrane protein</topology>
    </subcellularLocation>
</comment>
<keyword evidence="13" id="KW-0732">Signal</keyword>
<dbReference type="InterPro" id="IPR039426">
    <property type="entry name" value="TonB-dep_rcpt-like"/>
</dbReference>
<keyword evidence="9 11" id="KW-0472">Membrane</keyword>
<keyword evidence="8 12" id="KW-0798">TonB box</keyword>
<evidence type="ECO:0000256" key="3">
    <source>
        <dbReference type="ARBA" id="ARBA00022452"/>
    </source>
</evidence>
<feature type="domain" description="TonB-dependent receptor plug" evidence="15">
    <location>
        <begin position="59"/>
        <end position="168"/>
    </location>
</feature>
<dbReference type="Pfam" id="PF07715">
    <property type="entry name" value="Plug"/>
    <property type="match status" value="1"/>
</dbReference>
<keyword evidence="6" id="KW-0408">Iron</keyword>
<evidence type="ECO:0000256" key="4">
    <source>
        <dbReference type="ARBA" id="ARBA00022496"/>
    </source>
</evidence>
<organism evidence="16 17">
    <name type="scientific">Candidatus Andeanibacterium colombiense</name>
    <dbReference type="NCBI Taxonomy" id="3121345"/>
    <lineage>
        <taxon>Bacteria</taxon>
        <taxon>Pseudomonadati</taxon>
        <taxon>Pseudomonadota</taxon>
        <taxon>Alphaproteobacteria</taxon>
        <taxon>Sphingomonadales</taxon>
        <taxon>Sphingomonadaceae</taxon>
        <taxon>Candidatus Andeanibacterium</taxon>
    </lineage>
</organism>
<evidence type="ECO:0000256" key="7">
    <source>
        <dbReference type="ARBA" id="ARBA00023065"/>
    </source>
</evidence>
<evidence type="ECO:0000256" key="13">
    <source>
        <dbReference type="SAM" id="SignalP"/>
    </source>
</evidence>
<evidence type="ECO:0000256" key="11">
    <source>
        <dbReference type="PROSITE-ProRule" id="PRU01360"/>
    </source>
</evidence>
<name>A0AAJ5X483_9SPHN</name>
<dbReference type="PROSITE" id="PS52016">
    <property type="entry name" value="TONB_DEPENDENT_REC_3"/>
    <property type="match status" value="1"/>
</dbReference>
<evidence type="ECO:0000259" key="15">
    <source>
        <dbReference type="Pfam" id="PF07715"/>
    </source>
</evidence>
<proteinExistence type="inferred from homology"/>
<gene>
    <name evidence="16" type="ORF">P0Y56_12040</name>
</gene>
<dbReference type="SUPFAM" id="SSF56935">
    <property type="entry name" value="Porins"/>
    <property type="match status" value="1"/>
</dbReference>
<keyword evidence="2 11" id="KW-0813">Transport</keyword>
<evidence type="ECO:0000313" key="17">
    <source>
        <dbReference type="Proteomes" id="UP001218362"/>
    </source>
</evidence>
<sequence length="838" mass="89921">MPAPTIAASRRSFALAVSTVALLAGAPAFAQDGAAPAAAADSADPGEIIVTAQFRQQNLQDTPLAITAVNAETMAAKSQTNLAQVADSAPNVTLKPQGASFGPSISVSIRGIGAGDFNPAYEPGVGIYIDDVYYPQLTGAVFDLLDLDRVEILRGPQGTLSGRNSEGGSIKMFTKKPTGSNTGYMEGTFGSRDRIGLRGSFDFKLTDDLSGRVSGVYKHQEGYVNRYDFGCLYPAGGSATFTANDGSTQLVNPAGGIERTRPEGSCLIDKLGEVGYQAIRGALRYNPSTDVDINLSAEYIHDSHTAAGEVLAATSLVNNPNTNVGGVPYDNRFICGKYCNFSSYSSPAIIYNGVATPPGGQPLLATSNSDQSLYKGYNLAANVHLGLNDMFSVDNILAYQNWKSQFGVDDDLSPIALSGGYNSLTHWNWSEELRLNAKLADTVNVVVGGYYFKQQTNYYSYQDLRYINAPAADGEPAGGTYALPSLGVYALQFIQPDQTPAAAKAVFANVSWEIVPNLTFDGGLRYTKESKEYHYFRLNPDGTINPYLDPAGAANGAGTPGALTGLVSNYEGSRWDWRGALNYRFSPEVMVYASVATGFKGGGTNPRPFVADQAKPYNPEVLTSYEAGIKTDLFDRRLRFNLTGFYATLKDAQIGISYCADSSLPNTCAETANAGDANEKGVEVEFTARPVEGLSIDGSLSYLDFQYTTIDPAVTSVSIDDPLAGSPKWKWTLGAQYVADLGSVGTLTPRVDATYQSKIYSGSKYNDELQYIDAYTIVNARLTWQNEGGDLSVSLEGTNLTNKYYYLTLFDLRDSGAGLDKAQPGRPREWAVSVKKSF</sequence>
<evidence type="ECO:0000256" key="8">
    <source>
        <dbReference type="ARBA" id="ARBA00023077"/>
    </source>
</evidence>
<keyword evidence="7" id="KW-0406">Ion transport</keyword>
<keyword evidence="3 11" id="KW-1134">Transmembrane beta strand</keyword>
<protein>
    <submittedName>
        <fullName evidence="16">TonB-dependent receptor</fullName>
    </submittedName>
</protein>
<feature type="signal peptide" evidence="13">
    <location>
        <begin position="1"/>
        <end position="30"/>
    </location>
</feature>
<keyword evidence="4" id="KW-0410">Iron transport</keyword>
<evidence type="ECO:0000259" key="14">
    <source>
        <dbReference type="Pfam" id="PF00593"/>
    </source>
</evidence>
<feature type="domain" description="TonB-dependent receptor-like beta-barrel" evidence="14">
    <location>
        <begin position="356"/>
        <end position="800"/>
    </location>
</feature>
<comment type="similarity">
    <text evidence="11 12">Belongs to the TonB-dependent receptor family.</text>
</comment>
<dbReference type="GO" id="GO:0009279">
    <property type="term" value="C:cell outer membrane"/>
    <property type="evidence" value="ECO:0007669"/>
    <property type="project" value="UniProtKB-SubCell"/>
</dbReference>
<reference evidence="16" key="1">
    <citation type="submission" date="2023-03" db="EMBL/GenBank/DDBJ databases">
        <title>Andean soil-derived lignocellulolytic bacterial consortium as a source of novel taxa and putative plastic-active enzymes.</title>
        <authorList>
            <person name="Diaz-Garcia L."/>
            <person name="Chuvochina M."/>
            <person name="Feuerriegel G."/>
            <person name="Bunk B."/>
            <person name="Sproer C."/>
            <person name="Streit W.R."/>
            <person name="Rodriguez L.M."/>
            <person name="Overmann J."/>
            <person name="Jimenez D.J."/>
        </authorList>
    </citation>
    <scope>NUCLEOTIDE SEQUENCE</scope>
    <source>
        <strain evidence="16">MAG 26</strain>
    </source>
</reference>
<evidence type="ECO:0000256" key="6">
    <source>
        <dbReference type="ARBA" id="ARBA00023004"/>
    </source>
</evidence>
<evidence type="ECO:0000313" key="16">
    <source>
        <dbReference type="EMBL" id="WEK45755.1"/>
    </source>
</evidence>
<keyword evidence="10 11" id="KW-0998">Cell outer membrane</keyword>
<keyword evidence="5 11" id="KW-0812">Transmembrane</keyword>
<evidence type="ECO:0000256" key="10">
    <source>
        <dbReference type="ARBA" id="ARBA00023237"/>
    </source>
</evidence>